<keyword evidence="3" id="KW-1185">Reference proteome</keyword>
<dbReference type="EMBL" id="CAJVPV010000140">
    <property type="protein sequence ID" value="CAG8444506.1"/>
    <property type="molecule type" value="Genomic_DNA"/>
</dbReference>
<protein>
    <submittedName>
        <fullName evidence="2">576_t:CDS:1</fullName>
    </submittedName>
</protein>
<evidence type="ECO:0000313" key="2">
    <source>
        <dbReference type="EMBL" id="CAG8444506.1"/>
    </source>
</evidence>
<gene>
    <name evidence="2" type="ORF">AMORRO_LOCUS521</name>
</gene>
<accession>A0A9N8V6P0</accession>
<evidence type="ECO:0000313" key="3">
    <source>
        <dbReference type="Proteomes" id="UP000789342"/>
    </source>
</evidence>
<reference evidence="2" key="1">
    <citation type="submission" date="2021-06" db="EMBL/GenBank/DDBJ databases">
        <authorList>
            <person name="Kallberg Y."/>
            <person name="Tangrot J."/>
            <person name="Rosling A."/>
        </authorList>
    </citation>
    <scope>NUCLEOTIDE SEQUENCE</scope>
    <source>
        <strain evidence="2">CL551</strain>
    </source>
</reference>
<organism evidence="2 3">
    <name type="scientific">Acaulospora morrowiae</name>
    <dbReference type="NCBI Taxonomy" id="94023"/>
    <lineage>
        <taxon>Eukaryota</taxon>
        <taxon>Fungi</taxon>
        <taxon>Fungi incertae sedis</taxon>
        <taxon>Mucoromycota</taxon>
        <taxon>Glomeromycotina</taxon>
        <taxon>Glomeromycetes</taxon>
        <taxon>Diversisporales</taxon>
        <taxon>Acaulosporaceae</taxon>
        <taxon>Acaulospora</taxon>
    </lineage>
</organism>
<comment type="caution">
    <text evidence="2">The sequence shown here is derived from an EMBL/GenBank/DDBJ whole genome shotgun (WGS) entry which is preliminary data.</text>
</comment>
<dbReference type="Proteomes" id="UP000789342">
    <property type="component" value="Unassembled WGS sequence"/>
</dbReference>
<proteinExistence type="predicted"/>
<feature type="region of interest" description="Disordered" evidence="1">
    <location>
        <begin position="191"/>
        <end position="234"/>
    </location>
</feature>
<dbReference type="OrthoDB" id="10560229at2759"/>
<feature type="compositionally biased region" description="Polar residues" evidence="1">
    <location>
        <begin position="202"/>
        <end position="234"/>
    </location>
</feature>
<dbReference type="AlphaFoldDB" id="A0A9N8V6P0"/>
<evidence type="ECO:0000256" key="1">
    <source>
        <dbReference type="SAM" id="MobiDB-lite"/>
    </source>
</evidence>
<name>A0A9N8V6P0_9GLOM</name>
<sequence>MRPEDKEMYESLFYIMMKPFPDRYDEEIVEPPSEKKTEVNFLLEREILIAKEHENQKELLRKSQISERKLHRQKFYEKVDPRDIKPETFWISSLRSTAMCPNVRDILSGIEPESFKDAEGDIYRILNESEVEPRLTFHDLYKQFQEEEEIIISRHRSQMKGLENYHSRVLFELQKQISRVIPATDLQRLRNQKLSEKESKIRTSTSPVNTEASTSHPTTPDHVPNSTTSSCLPVDASTTAATIIQSRDDMEITSAEDHRSLDVPINQSTTQVNADIIANLSVPQEGANRAPNSGTAMFGQKTDSVNAPSNINPVPDFLMNALNPEMMNLLNAFNNLSGNNQQATTVLLNWVGGIPWGPIFDQNGKAAGPKTRNMSQ</sequence>